<feature type="transmembrane region" description="Helical" evidence="1">
    <location>
        <begin position="30"/>
        <end position="55"/>
    </location>
</feature>
<accession>A0A017RZ13</accession>
<dbReference type="GO" id="GO:0080120">
    <property type="term" value="P:CAAX-box protein maturation"/>
    <property type="evidence" value="ECO:0007669"/>
    <property type="project" value="UniProtKB-ARBA"/>
</dbReference>
<protein>
    <recommendedName>
        <fullName evidence="2">CAAX prenyl protease 2/Lysostaphin resistance protein A-like domain-containing protein</fullName>
    </recommendedName>
</protein>
<keyword evidence="1" id="KW-0812">Transmembrane</keyword>
<dbReference type="GO" id="GO:0004175">
    <property type="term" value="F:endopeptidase activity"/>
    <property type="evidence" value="ECO:0007669"/>
    <property type="project" value="UniProtKB-ARBA"/>
</dbReference>
<dbReference type="RefSeq" id="WP_035378399.1">
    <property type="nucleotide sequence ID" value="NZ_AZQP01000008.1"/>
</dbReference>
<dbReference type="InterPro" id="IPR003675">
    <property type="entry name" value="Rce1/LyrA-like_dom"/>
</dbReference>
<reference evidence="3 4" key="1">
    <citation type="journal article" date="2014" name="Genome Announc.">
        <title>Draft Genome Sequence of Fervidicella metallireducens Strain AeBT, an Iron-Reducing Thermoanaerobe from the Great Artesian Basin.</title>
        <authorList>
            <person name="Patel B.K."/>
        </authorList>
    </citation>
    <scope>NUCLEOTIDE SEQUENCE [LARGE SCALE GENOMIC DNA]</scope>
    <source>
        <strain evidence="3 4">AeB</strain>
    </source>
</reference>
<dbReference type="OrthoDB" id="2035856at2"/>
<dbReference type="AlphaFoldDB" id="A0A017RZ13"/>
<name>A0A017RZ13_9CLOT</name>
<proteinExistence type="predicted"/>
<feature type="transmembrane region" description="Helical" evidence="1">
    <location>
        <begin position="209"/>
        <end position="231"/>
    </location>
</feature>
<feature type="transmembrane region" description="Helical" evidence="1">
    <location>
        <begin position="154"/>
        <end position="172"/>
    </location>
</feature>
<keyword evidence="4" id="KW-1185">Reference proteome</keyword>
<dbReference type="Proteomes" id="UP000019681">
    <property type="component" value="Unassembled WGS sequence"/>
</dbReference>
<feature type="transmembrane region" description="Helical" evidence="1">
    <location>
        <begin position="184"/>
        <end position="203"/>
    </location>
</feature>
<organism evidence="3 4">
    <name type="scientific">Fervidicella metallireducens AeB</name>
    <dbReference type="NCBI Taxonomy" id="1403537"/>
    <lineage>
        <taxon>Bacteria</taxon>
        <taxon>Bacillati</taxon>
        <taxon>Bacillota</taxon>
        <taxon>Clostridia</taxon>
        <taxon>Eubacteriales</taxon>
        <taxon>Clostridiaceae</taxon>
        <taxon>Fervidicella</taxon>
    </lineage>
</organism>
<evidence type="ECO:0000256" key="1">
    <source>
        <dbReference type="SAM" id="Phobius"/>
    </source>
</evidence>
<feature type="transmembrane region" description="Helical" evidence="1">
    <location>
        <begin position="76"/>
        <end position="99"/>
    </location>
</feature>
<dbReference type="EMBL" id="AZQP01000008">
    <property type="protein sequence ID" value="EYE89170.1"/>
    <property type="molecule type" value="Genomic_DNA"/>
</dbReference>
<dbReference type="STRING" id="1403537.Q428_04120"/>
<gene>
    <name evidence="3" type="ORF">Q428_04120</name>
</gene>
<evidence type="ECO:0000313" key="3">
    <source>
        <dbReference type="EMBL" id="EYE89170.1"/>
    </source>
</evidence>
<keyword evidence="1" id="KW-0472">Membrane</keyword>
<feature type="transmembrane region" description="Helical" evidence="1">
    <location>
        <begin position="131"/>
        <end position="148"/>
    </location>
</feature>
<feature type="domain" description="CAAX prenyl protease 2/Lysostaphin resistance protein A-like" evidence="2">
    <location>
        <begin position="114"/>
        <end position="221"/>
    </location>
</feature>
<evidence type="ECO:0000313" key="4">
    <source>
        <dbReference type="Proteomes" id="UP000019681"/>
    </source>
</evidence>
<dbReference type="Pfam" id="PF02517">
    <property type="entry name" value="Rce1-like"/>
    <property type="match status" value="1"/>
</dbReference>
<sequence length="235" mass="27128">MLFVKSINIISFKTAYWIYPIFKSFDSDNAFMVIVIHHIMQAFIAFSIICGISLLCKIKIKEFGFNFNQFGVSIKLVLIFTGIWTIIQTIGGIIIVKIMHIPSAFTFPLNIKNFIGYFLFEILLSGTSEEIVFRALVITSVLYIWKNLFLKQRNLYICAVLVSTMIFMFDHINFSYLPLRITYINYLQQITVFIFGIFYGYLMVKTKSIVGSIFAHNLLNGVITIIGFILLNKRV</sequence>
<keyword evidence="1" id="KW-1133">Transmembrane helix</keyword>
<evidence type="ECO:0000259" key="2">
    <source>
        <dbReference type="Pfam" id="PF02517"/>
    </source>
</evidence>
<comment type="caution">
    <text evidence="3">The sequence shown here is derived from an EMBL/GenBank/DDBJ whole genome shotgun (WGS) entry which is preliminary data.</text>
</comment>